<evidence type="ECO:0000259" key="1">
    <source>
        <dbReference type="PROSITE" id="PS50995"/>
    </source>
</evidence>
<dbReference type="Gene3D" id="1.10.10.10">
    <property type="entry name" value="Winged helix-like DNA-binding domain superfamily/Winged helix DNA-binding domain"/>
    <property type="match status" value="1"/>
</dbReference>
<dbReference type="EMBL" id="AP018365">
    <property type="protein sequence ID" value="BBB02201.1"/>
    <property type="molecule type" value="Genomic_DNA"/>
</dbReference>
<dbReference type="Gene3D" id="1.10.287.100">
    <property type="match status" value="1"/>
</dbReference>
<reference evidence="2 3" key="4">
    <citation type="journal article" date="2020" name="Sci. Rep.">
        <title>beta-carboline chemical signals induce reveromycin production through a LuxR family regulator in Streptomyces sp. SN-593.</title>
        <authorList>
            <person name="Panthee S."/>
            <person name="Kito N."/>
            <person name="Hayashi T."/>
            <person name="Shimizu T."/>
            <person name="Ishikawa J."/>
            <person name="Hamamoto H."/>
            <person name="Osada H."/>
            <person name="Takahashi S."/>
        </authorList>
    </citation>
    <scope>NUCLEOTIDE SEQUENCE [LARGE SCALE GENOMIC DNA]</scope>
    <source>
        <strain evidence="2 3">SN-593</strain>
    </source>
</reference>
<dbReference type="PROSITE" id="PS50995">
    <property type="entry name" value="HTH_MARR_2"/>
    <property type="match status" value="1"/>
</dbReference>
<evidence type="ECO:0000313" key="3">
    <source>
        <dbReference type="Proteomes" id="UP000595703"/>
    </source>
</evidence>
<dbReference type="AlphaFoldDB" id="A0A7U3VSR3"/>
<keyword evidence="3" id="KW-1185">Reference proteome</keyword>
<gene>
    <name evidence="2" type="ORF">RVR_9961</name>
</gene>
<dbReference type="Pfam" id="PF01047">
    <property type="entry name" value="MarR"/>
    <property type="match status" value="1"/>
</dbReference>
<dbReference type="KEGG" id="arev:RVR_9961"/>
<dbReference type="InterPro" id="IPR036390">
    <property type="entry name" value="WH_DNA-bd_sf"/>
</dbReference>
<dbReference type="Proteomes" id="UP000595703">
    <property type="component" value="Chromosome"/>
</dbReference>
<feature type="domain" description="HTH marR-type" evidence="1">
    <location>
        <begin position="2"/>
        <end position="136"/>
    </location>
</feature>
<evidence type="ECO:0000313" key="2">
    <source>
        <dbReference type="EMBL" id="BBB02201.1"/>
    </source>
</evidence>
<reference evidence="2 3" key="1">
    <citation type="journal article" date="2010" name="J. Bacteriol.">
        <title>Biochemical characterization of a novel indole prenyltransferase from Streptomyces sp. SN-593.</title>
        <authorList>
            <person name="Takahashi S."/>
            <person name="Takagi H."/>
            <person name="Toyoda A."/>
            <person name="Uramoto M."/>
            <person name="Nogawa T."/>
            <person name="Ueki M."/>
            <person name="Sakaki Y."/>
            <person name="Osada H."/>
        </authorList>
    </citation>
    <scope>NUCLEOTIDE SEQUENCE [LARGE SCALE GENOMIC DNA]</scope>
    <source>
        <strain evidence="2 3">SN-593</strain>
    </source>
</reference>
<organism evidence="2 3">
    <name type="scientific">Actinacidiphila reveromycinica</name>
    <dbReference type="NCBI Taxonomy" id="659352"/>
    <lineage>
        <taxon>Bacteria</taxon>
        <taxon>Bacillati</taxon>
        <taxon>Actinomycetota</taxon>
        <taxon>Actinomycetes</taxon>
        <taxon>Kitasatosporales</taxon>
        <taxon>Streptomycetaceae</taxon>
        <taxon>Actinacidiphila</taxon>
    </lineage>
</organism>
<name>A0A7U3VSR3_9ACTN</name>
<proteinExistence type="predicted"/>
<dbReference type="SMART" id="SM00347">
    <property type="entry name" value="HTH_MARR"/>
    <property type="match status" value="1"/>
</dbReference>
<accession>A0A7U3VSR3</accession>
<dbReference type="PRINTS" id="PR00598">
    <property type="entry name" value="HTHMARR"/>
</dbReference>
<protein>
    <submittedName>
        <fullName evidence="2">Putative MarR family transcriptional regulator</fullName>
    </submittedName>
</protein>
<dbReference type="InterPro" id="IPR000835">
    <property type="entry name" value="HTH_MarR-typ"/>
</dbReference>
<dbReference type="PANTHER" id="PTHR39515:SF2">
    <property type="entry name" value="HTH-TYPE TRANSCRIPTIONAL REGULATOR RV0880"/>
    <property type="match status" value="1"/>
</dbReference>
<dbReference type="GO" id="GO:0003700">
    <property type="term" value="F:DNA-binding transcription factor activity"/>
    <property type="evidence" value="ECO:0007669"/>
    <property type="project" value="InterPro"/>
</dbReference>
<dbReference type="InterPro" id="IPR052526">
    <property type="entry name" value="HTH-type_Bedaq_tolerance"/>
</dbReference>
<reference evidence="2 3" key="2">
    <citation type="journal article" date="2011" name="J. Antibiot.">
        <title>Furaquinocins I and J: novel polyketide isoprenoid hybrid compounds from Streptomyces reveromyceticus SN-593.</title>
        <authorList>
            <person name="Panthee S."/>
            <person name="Takahashi S."/>
            <person name="Takagi H."/>
            <person name="Nogawa T."/>
            <person name="Oowada E."/>
            <person name="Uramoto M."/>
            <person name="Osada H."/>
        </authorList>
    </citation>
    <scope>NUCLEOTIDE SEQUENCE [LARGE SCALE GENOMIC DNA]</scope>
    <source>
        <strain evidence="2 3">SN-593</strain>
    </source>
</reference>
<reference evidence="2 3" key="3">
    <citation type="journal article" date="2011" name="Nat. Chem. Biol.">
        <title>Reveromycin A biosynthesis uses RevG and RevJ for stereospecific spiroacetal formation.</title>
        <authorList>
            <person name="Takahashi S."/>
            <person name="Toyoda A."/>
            <person name="Sekiyama Y."/>
            <person name="Takagi H."/>
            <person name="Nogawa T."/>
            <person name="Uramoto M."/>
            <person name="Suzuki R."/>
            <person name="Koshino H."/>
            <person name="Kumano T."/>
            <person name="Panthee S."/>
            <person name="Dairi T."/>
            <person name="Ishikawa J."/>
            <person name="Ikeda H."/>
            <person name="Sakaki Y."/>
            <person name="Osada H."/>
        </authorList>
    </citation>
    <scope>NUCLEOTIDE SEQUENCE [LARGE SCALE GENOMIC DNA]</scope>
    <source>
        <strain evidence="2 3">SN-593</strain>
    </source>
</reference>
<sequence>MDDREVLRLRTQFRQLQRRLRREAGPALPVSRTARQVLTAADRLGGAQPRELAEELQMTSSNVAAALRELEAAGFVRRSRDEQDARRVRVAVTPEGSTAVADARSQRDTWLGRAVEALLDPEEQRVLIAAGELLERIAEFELPAGTAAGTQ</sequence>
<dbReference type="PANTHER" id="PTHR39515">
    <property type="entry name" value="CONSERVED PROTEIN"/>
    <property type="match status" value="1"/>
</dbReference>
<dbReference type="InterPro" id="IPR036388">
    <property type="entry name" value="WH-like_DNA-bd_sf"/>
</dbReference>
<dbReference type="SUPFAM" id="SSF46785">
    <property type="entry name" value="Winged helix' DNA-binding domain"/>
    <property type="match status" value="1"/>
</dbReference>
<dbReference type="RefSeq" id="WP_202238161.1">
    <property type="nucleotide sequence ID" value="NZ_AP018365.1"/>
</dbReference>